<sequence>MSEVRGGQRTKYDTRTMRPRTAHRCNNALPSPDVLSKPLHRRQSEYSESRLSTRSLPRVMRNGQRVSESGRRVPCNIRPRPRPSSRPAFPGLCSSARKAHGSWQKWAPAGTDLRTVHARRTRAARPSRASDSVRGAAETAASASGAKRGCCCLPPPQASAQSGRRLRFTGRISLLAQDLGAGFRMRHHRKTWCRGASVTSPRYIRICTKRASGGGGVTRWSQELSCLRTQDRLPSIWICM</sequence>
<name>A0A5C3PV12_9APHY</name>
<gene>
    <name evidence="2" type="ORF">K466DRAFT_223568</name>
</gene>
<keyword evidence="3" id="KW-1185">Reference proteome</keyword>
<evidence type="ECO:0000256" key="1">
    <source>
        <dbReference type="SAM" id="MobiDB-lite"/>
    </source>
</evidence>
<accession>A0A5C3PV12</accession>
<organism evidence="2 3">
    <name type="scientific">Polyporus arcularius HHB13444</name>
    <dbReference type="NCBI Taxonomy" id="1314778"/>
    <lineage>
        <taxon>Eukaryota</taxon>
        <taxon>Fungi</taxon>
        <taxon>Dikarya</taxon>
        <taxon>Basidiomycota</taxon>
        <taxon>Agaricomycotina</taxon>
        <taxon>Agaricomycetes</taxon>
        <taxon>Polyporales</taxon>
        <taxon>Polyporaceae</taxon>
        <taxon>Polyporus</taxon>
    </lineage>
</organism>
<protein>
    <submittedName>
        <fullName evidence="2">Uncharacterized protein</fullName>
    </submittedName>
</protein>
<feature type="region of interest" description="Disordered" evidence="1">
    <location>
        <begin position="1"/>
        <end position="91"/>
    </location>
</feature>
<dbReference type="AlphaFoldDB" id="A0A5C3PV12"/>
<dbReference type="InParanoid" id="A0A5C3PV12"/>
<dbReference type="EMBL" id="ML210997">
    <property type="protein sequence ID" value="TFK92529.1"/>
    <property type="molecule type" value="Genomic_DNA"/>
</dbReference>
<reference evidence="2 3" key="1">
    <citation type="journal article" date="2019" name="Nat. Ecol. Evol.">
        <title>Megaphylogeny resolves global patterns of mushroom evolution.</title>
        <authorList>
            <person name="Varga T."/>
            <person name="Krizsan K."/>
            <person name="Foldi C."/>
            <person name="Dima B."/>
            <person name="Sanchez-Garcia M."/>
            <person name="Sanchez-Ramirez S."/>
            <person name="Szollosi G.J."/>
            <person name="Szarkandi J.G."/>
            <person name="Papp V."/>
            <person name="Albert L."/>
            <person name="Andreopoulos W."/>
            <person name="Angelini C."/>
            <person name="Antonin V."/>
            <person name="Barry K.W."/>
            <person name="Bougher N.L."/>
            <person name="Buchanan P."/>
            <person name="Buyck B."/>
            <person name="Bense V."/>
            <person name="Catcheside P."/>
            <person name="Chovatia M."/>
            <person name="Cooper J."/>
            <person name="Damon W."/>
            <person name="Desjardin D."/>
            <person name="Finy P."/>
            <person name="Geml J."/>
            <person name="Haridas S."/>
            <person name="Hughes K."/>
            <person name="Justo A."/>
            <person name="Karasinski D."/>
            <person name="Kautmanova I."/>
            <person name="Kiss B."/>
            <person name="Kocsube S."/>
            <person name="Kotiranta H."/>
            <person name="LaButti K.M."/>
            <person name="Lechner B.E."/>
            <person name="Liimatainen K."/>
            <person name="Lipzen A."/>
            <person name="Lukacs Z."/>
            <person name="Mihaltcheva S."/>
            <person name="Morgado L.N."/>
            <person name="Niskanen T."/>
            <person name="Noordeloos M.E."/>
            <person name="Ohm R.A."/>
            <person name="Ortiz-Santana B."/>
            <person name="Ovrebo C."/>
            <person name="Racz N."/>
            <person name="Riley R."/>
            <person name="Savchenko A."/>
            <person name="Shiryaev A."/>
            <person name="Soop K."/>
            <person name="Spirin V."/>
            <person name="Szebenyi C."/>
            <person name="Tomsovsky M."/>
            <person name="Tulloss R.E."/>
            <person name="Uehling J."/>
            <person name="Grigoriev I.V."/>
            <person name="Vagvolgyi C."/>
            <person name="Papp T."/>
            <person name="Martin F.M."/>
            <person name="Miettinen O."/>
            <person name="Hibbett D.S."/>
            <person name="Nagy L.G."/>
        </authorList>
    </citation>
    <scope>NUCLEOTIDE SEQUENCE [LARGE SCALE GENOMIC DNA]</scope>
    <source>
        <strain evidence="2 3">HHB13444</strain>
    </source>
</reference>
<feature type="region of interest" description="Disordered" evidence="1">
    <location>
        <begin position="117"/>
        <end position="139"/>
    </location>
</feature>
<evidence type="ECO:0000313" key="2">
    <source>
        <dbReference type="EMBL" id="TFK92529.1"/>
    </source>
</evidence>
<proteinExistence type="predicted"/>
<evidence type="ECO:0000313" key="3">
    <source>
        <dbReference type="Proteomes" id="UP000308197"/>
    </source>
</evidence>
<feature type="compositionally biased region" description="Low complexity" evidence="1">
    <location>
        <begin position="126"/>
        <end position="139"/>
    </location>
</feature>
<dbReference type="Proteomes" id="UP000308197">
    <property type="component" value="Unassembled WGS sequence"/>
</dbReference>